<organism evidence="2 3">
    <name type="scientific">Solea senegalensis</name>
    <name type="common">Senegalese sole</name>
    <dbReference type="NCBI Taxonomy" id="28829"/>
    <lineage>
        <taxon>Eukaryota</taxon>
        <taxon>Metazoa</taxon>
        <taxon>Chordata</taxon>
        <taxon>Craniata</taxon>
        <taxon>Vertebrata</taxon>
        <taxon>Euteleostomi</taxon>
        <taxon>Actinopterygii</taxon>
        <taxon>Neopterygii</taxon>
        <taxon>Teleostei</taxon>
        <taxon>Neoteleostei</taxon>
        <taxon>Acanthomorphata</taxon>
        <taxon>Carangaria</taxon>
        <taxon>Pleuronectiformes</taxon>
        <taxon>Pleuronectoidei</taxon>
        <taxon>Soleidae</taxon>
        <taxon>Solea</taxon>
    </lineage>
</organism>
<protein>
    <submittedName>
        <fullName evidence="2">Uncharacterized protein</fullName>
    </submittedName>
</protein>
<feature type="compositionally biased region" description="Basic and acidic residues" evidence="1">
    <location>
        <begin position="438"/>
        <end position="451"/>
    </location>
</feature>
<dbReference type="EMBL" id="JAGKHQ010000018">
    <property type="protein sequence ID" value="KAG7484978.1"/>
    <property type="molecule type" value="Genomic_DNA"/>
</dbReference>
<dbReference type="Proteomes" id="UP000693946">
    <property type="component" value="Linkage Group LG6"/>
</dbReference>
<dbReference type="GO" id="GO:1990918">
    <property type="term" value="P:double-strand break repair involved in meiotic recombination"/>
    <property type="evidence" value="ECO:0007669"/>
    <property type="project" value="InterPro"/>
</dbReference>
<evidence type="ECO:0000256" key="1">
    <source>
        <dbReference type="SAM" id="MobiDB-lite"/>
    </source>
</evidence>
<accession>A0AAV6Q5Y7</accession>
<feature type="region of interest" description="Disordered" evidence="1">
    <location>
        <begin position="349"/>
        <end position="473"/>
    </location>
</feature>
<evidence type="ECO:0000313" key="2">
    <source>
        <dbReference type="EMBL" id="KAG7484978.1"/>
    </source>
</evidence>
<gene>
    <name evidence="2" type="ORF">JOB18_000174</name>
</gene>
<feature type="region of interest" description="Disordered" evidence="1">
    <location>
        <begin position="177"/>
        <end position="197"/>
    </location>
</feature>
<proteinExistence type="predicted"/>
<keyword evidence="3" id="KW-1185">Reference proteome</keyword>
<feature type="compositionally biased region" description="Basic and acidic residues" evidence="1">
    <location>
        <begin position="43"/>
        <end position="52"/>
    </location>
</feature>
<comment type="caution">
    <text evidence="2">The sequence shown here is derived from an EMBL/GenBank/DDBJ whole genome shotgun (WGS) entry which is preliminary data.</text>
</comment>
<dbReference type="InterPro" id="IPR031441">
    <property type="entry name" value="Brme1"/>
</dbReference>
<dbReference type="AlphaFoldDB" id="A0AAV6Q5Y7"/>
<feature type="compositionally biased region" description="Polar residues" evidence="1">
    <location>
        <begin position="367"/>
        <end position="376"/>
    </location>
</feature>
<evidence type="ECO:0000313" key="3">
    <source>
        <dbReference type="Proteomes" id="UP000693946"/>
    </source>
</evidence>
<feature type="compositionally biased region" description="Polar residues" evidence="1">
    <location>
        <begin position="427"/>
        <end position="437"/>
    </location>
</feature>
<sequence length="630" mass="69581">MSSSSCQHRRQVGELTSYIASPMATHLPTLRVTSTKSTAQEEEMAKEKEKTDGLAQPQTRLLRSKKRECPSEEIPQTDGVQAYLHLQDTKENTTKVVAMLLQCPQSPIRECPLMSNQQDQVEVQSCITKQNESTEEKHTEETSKSLKHVSIKDFEEQDVPTVTWVSIASDLEGCRVHTDNETSKSGMKKESPQEEDIRSPFQTCTNQLKVLLPVSEEGDGSSTMTWLEQPGVTEDSQCNMERNYENKEEPCNTYVADGKEITKETAVGLPARKKRRMGMCGLTEKERSLFLQTRKLLIGQSGAESVEKEISKNISDDVAQEEFTSSVFIPPSTSPISEDCVTEQGVAEINSQSSHSGNNDRAETEVHNTVTTSDGSSDVCYPGSEGKSCEAEGGTKPGPEQPDEAKSESPAQDEVVENLVNRDQLEIWQSTTESMTKTPEKQRKDEEEKFTNADCSAAITNPSQNEESGKMEDSESVSLMVHRVNQTRDESEETSFTVTHAGGVNGGSVELCDAAVTPTGTKRKDICCPEEAPRRPTVNTVHTEKRDTPDLFGSGCLDDVSDSQLNTIILTEEDVMECKKTPDSADFKDATDLICGLIRELSSLNHKVMATHRELENLRRGNKTSRSSLG</sequence>
<dbReference type="Pfam" id="PF15710">
    <property type="entry name" value="Brme1"/>
    <property type="match status" value="1"/>
</dbReference>
<feature type="region of interest" description="Disordered" evidence="1">
    <location>
        <begin position="1"/>
        <end position="60"/>
    </location>
</feature>
<name>A0AAV6Q5Y7_SOLSE</name>
<reference evidence="2 3" key="1">
    <citation type="journal article" date="2021" name="Sci. Rep.">
        <title>Chromosome anchoring in Senegalese sole (Solea senegalensis) reveals sex-associated markers and genome rearrangements in flatfish.</title>
        <authorList>
            <person name="Guerrero-Cozar I."/>
            <person name="Gomez-Garrido J."/>
            <person name="Berbel C."/>
            <person name="Martinez-Blanch J.F."/>
            <person name="Alioto T."/>
            <person name="Claros M.G."/>
            <person name="Gagnaire P.A."/>
            <person name="Manchado M."/>
        </authorList>
    </citation>
    <scope>NUCLEOTIDE SEQUENCE [LARGE SCALE GENOMIC DNA]</scope>
    <source>
        <strain evidence="2">Sse05_10M</strain>
    </source>
</reference>